<dbReference type="GO" id="GO:0004497">
    <property type="term" value="F:monooxygenase activity"/>
    <property type="evidence" value="ECO:0007669"/>
    <property type="project" value="TreeGrafter"/>
</dbReference>
<keyword evidence="5" id="KW-0274">FAD</keyword>
<comment type="similarity">
    <text evidence="3">Belongs to the lysine N(6)-hydroxylase/L-ornithine N(5)-oxygenase family.</text>
</comment>
<dbReference type="InterPro" id="IPR050982">
    <property type="entry name" value="Auxin_biosynth/cation_transpt"/>
</dbReference>
<dbReference type="Proteomes" id="UP000183063">
    <property type="component" value="Unassembled WGS sequence"/>
</dbReference>
<evidence type="ECO:0000256" key="3">
    <source>
        <dbReference type="ARBA" id="ARBA00007588"/>
    </source>
</evidence>
<dbReference type="PANTHER" id="PTHR43539">
    <property type="entry name" value="FLAVIN-BINDING MONOOXYGENASE-LIKE PROTEIN (AFU_ORTHOLOGUE AFUA_4G09220)"/>
    <property type="match status" value="1"/>
</dbReference>
<dbReference type="OrthoDB" id="8671611at2"/>
<keyword evidence="13" id="KW-1185">Reference proteome</keyword>
<proteinExistence type="inferred from homology"/>
<reference evidence="12" key="1">
    <citation type="submission" date="2016-10" db="EMBL/GenBank/DDBJ databases">
        <authorList>
            <person name="Wibberg D."/>
        </authorList>
    </citation>
    <scope>NUCLEOTIDE SEQUENCE [LARGE SCALE GENOMIC DNA]</scope>
</reference>
<dbReference type="InterPro" id="IPR036188">
    <property type="entry name" value="FAD/NAD-bd_sf"/>
</dbReference>
<feature type="compositionally biased region" description="Acidic residues" evidence="8">
    <location>
        <begin position="473"/>
        <end position="482"/>
    </location>
</feature>
<dbReference type="STRING" id="501024.RTCCBAU85039_5648"/>
<dbReference type="InterPro" id="IPR025700">
    <property type="entry name" value="Lys/Orn_oxygenase"/>
</dbReference>
<evidence type="ECO:0000256" key="8">
    <source>
        <dbReference type="SAM" id="MobiDB-lite"/>
    </source>
</evidence>
<dbReference type="SUPFAM" id="SSF51905">
    <property type="entry name" value="FAD/NAD(P)-binding domain"/>
    <property type="match status" value="1"/>
</dbReference>
<organism evidence="10 12">
    <name type="scientific">Rhizobium tibeticum</name>
    <dbReference type="NCBI Taxonomy" id="501024"/>
    <lineage>
        <taxon>Bacteria</taxon>
        <taxon>Pseudomonadati</taxon>
        <taxon>Pseudomonadota</taxon>
        <taxon>Alphaproteobacteria</taxon>
        <taxon>Hyphomicrobiales</taxon>
        <taxon>Rhizobiaceae</taxon>
        <taxon>Rhizobium/Agrobacterium group</taxon>
        <taxon>Rhizobium</taxon>
    </lineage>
</organism>
<reference evidence="11 13" key="2">
    <citation type="submission" date="2016-10" db="EMBL/GenBank/DDBJ databases">
        <authorList>
            <person name="Varghese N."/>
            <person name="Submissions S."/>
        </authorList>
    </citation>
    <scope>NUCLEOTIDE SEQUENCE [LARGE SCALE GENOMIC DNA]</scope>
    <source>
        <strain evidence="11 13">CGMCC 1.7071</strain>
    </source>
</reference>
<dbReference type="RefSeq" id="WP_072380561.1">
    <property type="nucleotide sequence ID" value="NZ_FNXB01000045.1"/>
</dbReference>
<dbReference type="EMBL" id="FNXB01000045">
    <property type="protein sequence ID" value="SEI17544.1"/>
    <property type="molecule type" value="Genomic_DNA"/>
</dbReference>
<reference evidence="10" key="3">
    <citation type="submission" date="2016-10" db="EMBL/GenBank/DDBJ databases">
        <authorList>
            <person name="de Groot N.N."/>
        </authorList>
    </citation>
    <scope>NUCLEOTIDE SEQUENCE [LARGE SCALE GENOMIC DNA]</scope>
    <source>
        <strain evidence="10">CCBAU85039</strain>
    </source>
</reference>
<sequence>MSDLSSFPNGLDALAARLRQDLAWLELPAKSWVPPRDVDGQRVVDVVIIGGGMAGLVASGMLKRLGVANHVVLDKAPAGREGPWVTFARMRTLRSPKQLTGPAMGLPALTFRAYYEALHGREAWVALDRAPRETWMDYLVWYRRVLDLPVRNGVTADAILPRADGMLDIVCRQAGRTETMIARHLVLATGRDGLGGPFVPPIADDIERTFWAHTADAIDFAALRGKRIGVVGAGASAMDNAATALEAGAGRLDLFVRRTDLPRINKFTGIGSQGVVHGFAGLPDDWKWRFLNYAMREQTPPPRPSVLRVSAFPQAHLHLESPIAGLEQDGDHVVVTTPKGRYPVDFLIFGTGFKIELTNRPELAAVAPYIRLWRNRFPVPAGMGNGELEASPDLGDAFEFLEAEPGACPALSRIHCFNFPATLSHGKLTGDIPAISEGADRLARGIVRALFVADRERHFADLQAFDTPELLGDEWADDETETLSERPSERIPT</sequence>
<evidence type="ECO:0000259" key="9">
    <source>
        <dbReference type="Pfam" id="PF01494"/>
    </source>
</evidence>
<evidence type="ECO:0000313" key="11">
    <source>
        <dbReference type="EMBL" id="SEP03961.1"/>
    </source>
</evidence>
<gene>
    <name evidence="10" type="ORF">RTCCBAU85039_5648</name>
    <name evidence="11" type="ORF">SAMN05216228_10356</name>
</gene>
<evidence type="ECO:0000256" key="2">
    <source>
        <dbReference type="ARBA" id="ARBA00004924"/>
    </source>
</evidence>
<evidence type="ECO:0000256" key="6">
    <source>
        <dbReference type="ARBA" id="ARBA00022857"/>
    </source>
</evidence>
<keyword evidence="7" id="KW-0560">Oxidoreductase</keyword>
<evidence type="ECO:0000313" key="13">
    <source>
        <dbReference type="Proteomes" id="UP000198939"/>
    </source>
</evidence>
<evidence type="ECO:0000256" key="5">
    <source>
        <dbReference type="ARBA" id="ARBA00022827"/>
    </source>
</evidence>
<dbReference type="GO" id="GO:0071949">
    <property type="term" value="F:FAD binding"/>
    <property type="evidence" value="ECO:0007669"/>
    <property type="project" value="InterPro"/>
</dbReference>
<evidence type="ECO:0000256" key="4">
    <source>
        <dbReference type="ARBA" id="ARBA00022630"/>
    </source>
</evidence>
<comment type="pathway">
    <text evidence="2">Siderophore biosynthesis.</text>
</comment>
<evidence type="ECO:0000313" key="10">
    <source>
        <dbReference type="EMBL" id="SEI17544.1"/>
    </source>
</evidence>
<keyword evidence="6" id="KW-0521">NADP</keyword>
<keyword evidence="4" id="KW-0285">Flavoprotein</keyword>
<feature type="compositionally biased region" description="Basic and acidic residues" evidence="8">
    <location>
        <begin position="483"/>
        <end position="493"/>
    </location>
</feature>
<dbReference type="Proteomes" id="UP000198939">
    <property type="component" value="Unassembled WGS sequence"/>
</dbReference>
<dbReference type="PRINTS" id="PR00368">
    <property type="entry name" value="FADPNR"/>
</dbReference>
<dbReference type="InterPro" id="IPR002938">
    <property type="entry name" value="FAD-bd"/>
</dbReference>
<name>A0A1H8ULA9_9HYPH</name>
<dbReference type="Gene3D" id="3.50.50.60">
    <property type="entry name" value="FAD/NAD(P)-binding domain"/>
    <property type="match status" value="1"/>
</dbReference>
<accession>A0A1H8ULA9</accession>
<evidence type="ECO:0000256" key="7">
    <source>
        <dbReference type="ARBA" id="ARBA00023002"/>
    </source>
</evidence>
<dbReference type="EMBL" id="FOCV01000035">
    <property type="protein sequence ID" value="SEP03961.1"/>
    <property type="molecule type" value="Genomic_DNA"/>
</dbReference>
<evidence type="ECO:0000313" key="12">
    <source>
        <dbReference type="Proteomes" id="UP000183063"/>
    </source>
</evidence>
<protein>
    <submittedName>
        <fullName evidence="11">Predicted flavoprotein CzcO associated with the cation diffusion facilitator CzcD</fullName>
    </submittedName>
    <submittedName>
        <fullName evidence="10">Putative glutamate synthase subunit beta</fullName>
    </submittedName>
</protein>
<feature type="domain" description="FAD-binding" evidence="9">
    <location>
        <begin position="44"/>
        <end position="76"/>
    </location>
</feature>
<dbReference type="Pfam" id="PF13434">
    <property type="entry name" value="Lys_Orn_oxgnase"/>
    <property type="match status" value="1"/>
</dbReference>
<evidence type="ECO:0000256" key="1">
    <source>
        <dbReference type="ARBA" id="ARBA00001974"/>
    </source>
</evidence>
<dbReference type="AlphaFoldDB" id="A0A1H8ULA9"/>
<dbReference type="PRINTS" id="PR00411">
    <property type="entry name" value="PNDRDTASEI"/>
</dbReference>
<feature type="region of interest" description="Disordered" evidence="8">
    <location>
        <begin position="473"/>
        <end position="493"/>
    </location>
</feature>
<comment type="cofactor">
    <cofactor evidence="1">
        <name>FAD</name>
        <dbReference type="ChEBI" id="CHEBI:57692"/>
    </cofactor>
</comment>
<dbReference type="Pfam" id="PF01494">
    <property type="entry name" value="FAD_binding_3"/>
    <property type="match status" value="1"/>
</dbReference>
<dbReference type="PANTHER" id="PTHR43539:SF91">
    <property type="entry name" value="FAD-DEPENDENT URATE HYDROXYLASE"/>
    <property type="match status" value="1"/>
</dbReference>